<name>A0A2S6N1K6_RHOGL</name>
<dbReference type="SUPFAM" id="SSF54427">
    <property type="entry name" value="NTF2-like"/>
    <property type="match status" value="1"/>
</dbReference>
<proteinExistence type="inferred from homology"/>
<evidence type="ECO:0000313" key="3">
    <source>
        <dbReference type="EMBL" id="PPQ28480.1"/>
    </source>
</evidence>
<keyword evidence="2" id="KW-0560">Oxidoreductase</keyword>
<comment type="caution">
    <text evidence="3">The sequence shown here is derived from an EMBL/GenBank/DDBJ whole genome shotgun (WGS) entry which is preliminary data.</text>
</comment>
<protein>
    <submittedName>
        <fullName evidence="3">Terephthalate 1,2-dioxygenase</fullName>
    </submittedName>
</protein>
<accession>A0A2S6N1K6</accession>
<organism evidence="3 4">
    <name type="scientific">Rhodopila globiformis</name>
    <name type="common">Rhodopseudomonas globiformis</name>
    <dbReference type="NCBI Taxonomy" id="1071"/>
    <lineage>
        <taxon>Bacteria</taxon>
        <taxon>Pseudomonadati</taxon>
        <taxon>Pseudomonadota</taxon>
        <taxon>Alphaproteobacteria</taxon>
        <taxon>Acetobacterales</taxon>
        <taxon>Acetobacteraceae</taxon>
        <taxon>Rhodopila</taxon>
    </lineage>
</organism>
<dbReference type="GO" id="GO:0051213">
    <property type="term" value="F:dioxygenase activity"/>
    <property type="evidence" value="ECO:0007669"/>
    <property type="project" value="UniProtKB-KW"/>
</dbReference>
<evidence type="ECO:0000256" key="1">
    <source>
        <dbReference type="ARBA" id="ARBA00009570"/>
    </source>
</evidence>
<keyword evidence="4" id="KW-1185">Reference proteome</keyword>
<gene>
    <name evidence="3" type="ORF">CCS01_24405</name>
</gene>
<dbReference type="InterPro" id="IPR000391">
    <property type="entry name" value="Rng_hydr_dOase-bsu"/>
</dbReference>
<dbReference type="Gene3D" id="3.10.450.50">
    <property type="match status" value="1"/>
</dbReference>
<sequence>MLSRIAALNAEYAAAIDDDRLEEWPGFFREACLYKITSADNLRDGNEAGIVYADSRAMLADRVVALRRANVYERQTYRHIVGTPRLTGSASAETPFLVVRTMRDGRMDLFAAGRYRDRLHDENGLLRFAKRIVICDSSHFDTLVAIPL</sequence>
<dbReference type="InterPro" id="IPR032710">
    <property type="entry name" value="NTF2-like_dom_sf"/>
</dbReference>
<evidence type="ECO:0000256" key="2">
    <source>
        <dbReference type="ARBA" id="ARBA00023002"/>
    </source>
</evidence>
<dbReference type="EMBL" id="NHRY01000243">
    <property type="protein sequence ID" value="PPQ28480.1"/>
    <property type="molecule type" value="Genomic_DNA"/>
</dbReference>
<comment type="similarity">
    <text evidence="1">Belongs to the bacterial ring-hydroxylating dioxygenase beta subunit family.</text>
</comment>
<dbReference type="Proteomes" id="UP000239724">
    <property type="component" value="Unassembled WGS sequence"/>
</dbReference>
<evidence type="ECO:0000313" key="4">
    <source>
        <dbReference type="Proteomes" id="UP000239724"/>
    </source>
</evidence>
<dbReference type="AlphaFoldDB" id="A0A2S6N1K6"/>
<dbReference type="RefSeq" id="WP_104521430.1">
    <property type="nucleotide sequence ID" value="NZ_NHRY01000243.1"/>
</dbReference>
<dbReference type="Pfam" id="PF00866">
    <property type="entry name" value="Ring_hydroxyl_B"/>
    <property type="match status" value="1"/>
</dbReference>
<dbReference type="OrthoDB" id="5517499at2"/>
<keyword evidence="3" id="KW-0223">Dioxygenase</keyword>
<reference evidence="3 4" key="1">
    <citation type="journal article" date="2018" name="Arch. Microbiol.">
        <title>New insights into the metabolic potential of the phototrophic purple bacterium Rhodopila globiformis DSM 161(T) from its draft genome sequence and evidence for a vanadium-dependent nitrogenase.</title>
        <authorList>
            <person name="Imhoff J.F."/>
            <person name="Rahn T."/>
            <person name="Kunzel S."/>
            <person name="Neulinger S.C."/>
        </authorList>
    </citation>
    <scope>NUCLEOTIDE SEQUENCE [LARGE SCALE GENOMIC DNA]</scope>
    <source>
        <strain evidence="3 4">DSM 161</strain>
    </source>
</reference>